<evidence type="ECO:0000313" key="8">
    <source>
        <dbReference type="EMBL" id="SDI52126.1"/>
    </source>
</evidence>
<dbReference type="PANTHER" id="PTHR30026:SF20">
    <property type="entry name" value="OUTER MEMBRANE PROTEIN TOLC"/>
    <property type="match status" value="1"/>
</dbReference>
<dbReference type="STRING" id="311334.SAMN05421846_10920"/>
<evidence type="ECO:0000256" key="4">
    <source>
        <dbReference type="ARBA" id="ARBA00022452"/>
    </source>
</evidence>
<dbReference type="EMBL" id="FNDW01000009">
    <property type="protein sequence ID" value="SDI52126.1"/>
    <property type="molecule type" value="Genomic_DNA"/>
</dbReference>
<dbReference type="AlphaFoldDB" id="A0A1G8L912"/>
<accession>A0A1G8L912</accession>
<dbReference type="GO" id="GO:0009279">
    <property type="term" value="C:cell outer membrane"/>
    <property type="evidence" value="ECO:0007669"/>
    <property type="project" value="UniProtKB-SubCell"/>
</dbReference>
<evidence type="ECO:0000256" key="5">
    <source>
        <dbReference type="ARBA" id="ARBA00022692"/>
    </source>
</evidence>
<evidence type="ECO:0000256" key="7">
    <source>
        <dbReference type="ARBA" id="ARBA00023237"/>
    </source>
</evidence>
<dbReference type="Proteomes" id="UP000198869">
    <property type="component" value="Unassembled WGS sequence"/>
</dbReference>
<keyword evidence="4" id="KW-1134">Transmembrane beta strand</keyword>
<evidence type="ECO:0000256" key="2">
    <source>
        <dbReference type="ARBA" id="ARBA00007613"/>
    </source>
</evidence>
<protein>
    <submittedName>
        <fullName evidence="8">Outer membrane protein TolC</fullName>
    </submittedName>
</protein>
<dbReference type="GO" id="GO:0015288">
    <property type="term" value="F:porin activity"/>
    <property type="evidence" value="ECO:0007669"/>
    <property type="project" value="TreeGrafter"/>
</dbReference>
<keyword evidence="6" id="KW-0472">Membrane</keyword>
<dbReference type="Gene3D" id="1.20.1600.10">
    <property type="entry name" value="Outer membrane efflux proteins (OEP)"/>
    <property type="match status" value="1"/>
</dbReference>
<sequence>MLFCLSVKSQVVFGSFQEVLDYADKHSISIRISEEQQAVNVIREKQSRSFLYPSVNASAGFNDNITLQPTLVPSRLFNPQAPEGSFEEMTFGKPYLYTASLQAQWNVLDFQKIFAIKTSEFQSEAGKLNTEVNRFNTYNQLASVYYSILLAQRSLEIDEKNINTTKEMLKNASEKYQKGIISESDLNRVSIQHLQNEKKFKTTESNLAQLYRQLQSILDLREKIQISDLRIDESHIIDADFQAVHPEVLFQEKQVDISKSLIKQSEAMRYPSLGFVYQYNYNWATDHFMDFSNVNKLPQQFFGVKINVPVFNGFSISQKIKESQAELKIQQMQLENTKIVKDKEDEILRIQYDQSVTDLEKSTRILELQEKNDIHTQNKYESGIISLDERLDRYSDLLSAQYNYLQSLSDFSLAKYKIFLRTIDFHKP</sequence>
<evidence type="ECO:0000256" key="1">
    <source>
        <dbReference type="ARBA" id="ARBA00004442"/>
    </source>
</evidence>
<evidence type="ECO:0000256" key="6">
    <source>
        <dbReference type="ARBA" id="ARBA00023136"/>
    </source>
</evidence>
<organism evidence="8 9">
    <name type="scientific">Chryseobacterium taeanense</name>
    <dbReference type="NCBI Taxonomy" id="311334"/>
    <lineage>
        <taxon>Bacteria</taxon>
        <taxon>Pseudomonadati</taxon>
        <taxon>Bacteroidota</taxon>
        <taxon>Flavobacteriia</taxon>
        <taxon>Flavobacteriales</taxon>
        <taxon>Weeksellaceae</taxon>
        <taxon>Chryseobacterium group</taxon>
        <taxon>Chryseobacterium</taxon>
    </lineage>
</organism>
<dbReference type="InterPro" id="IPR003423">
    <property type="entry name" value="OMP_efflux"/>
</dbReference>
<dbReference type="PANTHER" id="PTHR30026">
    <property type="entry name" value="OUTER MEMBRANE PROTEIN TOLC"/>
    <property type="match status" value="1"/>
</dbReference>
<dbReference type="SUPFAM" id="SSF56954">
    <property type="entry name" value="Outer membrane efflux proteins (OEP)"/>
    <property type="match status" value="1"/>
</dbReference>
<name>A0A1G8L912_9FLAO</name>
<keyword evidence="5" id="KW-0812">Transmembrane</keyword>
<comment type="subcellular location">
    <subcellularLocation>
        <location evidence="1">Cell outer membrane</location>
    </subcellularLocation>
</comment>
<proteinExistence type="inferred from homology"/>
<keyword evidence="7" id="KW-0998">Cell outer membrane</keyword>
<keyword evidence="9" id="KW-1185">Reference proteome</keyword>
<dbReference type="GO" id="GO:0015562">
    <property type="term" value="F:efflux transmembrane transporter activity"/>
    <property type="evidence" value="ECO:0007669"/>
    <property type="project" value="InterPro"/>
</dbReference>
<dbReference type="GO" id="GO:1990281">
    <property type="term" value="C:efflux pump complex"/>
    <property type="evidence" value="ECO:0007669"/>
    <property type="project" value="TreeGrafter"/>
</dbReference>
<evidence type="ECO:0000256" key="3">
    <source>
        <dbReference type="ARBA" id="ARBA00022448"/>
    </source>
</evidence>
<reference evidence="9" key="1">
    <citation type="submission" date="2016-10" db="EMBL/GenBank/DDBJ databases">
        <authorList>
            <person name="Varghese N."/>
            <person name="Submissions S."/>
        </authorList>
    </citation>
    <scope>NUCLEOTIDE SEQUENCE [LARGE SCALE GENOMIC DNA]</scope>
    <source>
        <strain evidence="9">DSM 17071</strain>
    </source>
</reference>
<dbReference type="InterPro" id="IPR051906">
    <property type="entry name" value="TolC-like"/>
</dbReference>
<comment type="similarity">
    <text evidence="2">Belongs to the outer membrane factor (OMF) (TC 1.B.17) family.</text>
</comment>
<dbReference type="Pfam" id="PF02321">
    <property type="entry name" value="OEP"/>
    <property type="match status" value="1"/>
</dbReference>
<keyword evidence="3" id="KW-0813">Transport</keyword>
<evidence type="ECO:0000313" key="9">
    <source>
        <dbReference type="Proteomes" id="UP000198869"/>
    </source>
</evidence>
<gene>
    <name evidence="8" type="ORF">SAMN05421846_10920</name>
</gene>